<evidence type="ECO:0000259" key="19">
    <source>
        <dbReference type="Pfam" id="PF00912"/>
    </source>
</evidence>
<dbReference type="GO" id="GO:0005886">
    <property type="term" value="C:plasma membrane"/>
    <property type="evidence" value="ECO:0007669"/>
    <property type="project" value="UniProtKB-SubCell"/>
</dbReference>
<dbReference type="InterPro" id="IPR023346">
    <property type="entry name" value="Lysozyme-like_dom_sf"/>
</dbReference>
<proteinExistence type="inferred from homology"/>
<dbReference type="Gene3D" id="3.40.710.10">
    <property type="entry name" value="DD-peptidase/beta-lactamase superfamily"/>
    <property type="match status" value="2"/>
</dbReference>
<comment type="similarity">
    <text evidence="4">In the N-terminal section; belongs to the glycosyltransferase 51 family.</text>
</comment>
<dbReference type="InterPro" id="IPR036950">
    <property type="entry name" value="PBP_transglycosylase"/>
</dbReference>
<keyword evidence="9 20" id="KW-0808">Transferase</keyword>
<evidence type="ECO:0000256" key="10">
    <source>
        <dbReference type="ARBA" id="ARBA00022801"/>
    </source>
</evidence>
<comment type="pathway">
    <text evidence="2">Cell wall biogenesis; peptidoglycan biosynthesis.</text>
</comment>
<comment type="caution">
    <text evidence="20">The sequence shown here is derived from an EMBL/GenBank/DDBJ whole genome shotgun (WGS) entry which is preliminary data.</text>
</comment>
<evidence type="ECO:0000256" key="4">
    <source>
        <dbReference type="ARBA" id="ARBA00007739"/>
    </source>
</evidence>
<dbReference type="InterPro" id="IPR001264">
    <property type="entry name" value="Glyco_trans_51"/>
</dbReference>
<dbReference type="Pfam" id="PF00912">
    <property type="entry name" value="Transgly"/>
    <property type="match status" value="1"/>
</dbReference>
<dbReference type="GO" id="GO:0030288">
    <property type="term" value="C:outer membrane-bounded periplasmic space"/>
    <property type="evidence" value="ECO:0007669"/>
    <property type="project" value="TreeGrafter"/>
</dbReference>
<evidence type="ECO:0000256" key="17">
    <source>
        <dbReference type="ARBA" id="ARBA00049902"/>
    </source>
</evidence>
<dbReference type="InterPro" id="IPR050396">
    <property type="entry name" value="Glycosyltr_51/Transpeptidase"/>
</dbReference>
<evidence type="ECO:0000256" key="15">
    <source>
        <dbReference type="ARBA" id="ARBA00023316"/>
    </source>
</evidence>
<dbReference type="PANTHER" id="PTHR32282">
    <property type="entry name" value="BINDING PROTEIN TRANSPEPTIDASE, PUTATIVE-RELATED"/>
    <property type="match status" value="1"/>
</dbReference>
<dbReference type="GO" id="GO:0006508">
    <property type="term" value="P:proteolysis"/>
    <property type="evidence" value="ECO:0007669"/>
    <property type="project" value="UniProtKB-KW"/>
</dbReference>
<reference evidence="20" key="1">
    <citation type="submission" date="2020-08" db="EMBL/GenBank/DDBJ databases">
        <title>Genomic Encyclopedia of Type Strains, Phase III (KMG-III): the genomes of soil and plant-associated and newly described type strains.</title>
        <authorList>
            <person name="Whitman W."/>
        </authorList>
    </citation>
    <scope>NUCLEOTIDE SEQUENCE [LARGE SCALE GENOMIC DNA]</scope>
    <source>
        <strain evidence="20">CECT 8628</strain>
    </source>
</reference>
<sequence length="724" mass="82228">MQDIKNPSMSLSSEVYYADGTLIGRYFKENRSPVEYKEISPYIINALVSTEDVRFYSHHGVDFYSFFTSMLSTAKGDKRGGSTITQQLAKNLFETRKRKSQGIIKHVPLINTIVYKCKEWLTAFKIEHVYSKEEILTLYLNTVPFGSNSFGIKTATLKFFNKTPDQLTPAEAATLVGMLKATSTYNPISNPKRSLERRNTVLAKMLKYGKLTKAEYDENVQTPINLDLSYTGNEGQGDSYLREAVERWLKKWCHDNDYDLYNDGLKIYTTIDPKMQQYAEEAVAEKMKMLQKRFNDLWGKKNPWRDLDGKEIVDFVKKAEEHLPIYALLQKKYHNDTVPIKKYFETPRKMKVFTWKGERDTTFSSVDSIKYYARLLNTGMMTIEPSTGKIKDWVGGINFKYFNYDHVNQSKRQAGSTFKPFAYLTALDNGFTPCDKFTDQFVSIKYTDEGRQQVWEPKNASFKFTGQEMSLRWAMGASVNSITAQLTEKVGWDKIVEYAHKVGIESPLKSVPSVSLGSNDVSVYEMVRAYSTFLNKGKKIDPLLVTRITNQDGDVLAEFDLKSEQVISPETAWLMLYMFRGGMEEPGGTSQALWEYPGLWKKNNQIGGKTGTSSGYVDGWYMGVTKDLVTGIWVGADDRSVHFNSSETGEGSHTALPIFGAFMEKVYADPKLGYTYGPFPKPWVKITKEYDCPSPHIDTDSLTNDSVTMPVDTNKIKADTAGGG</sequence>
<evidence type="ECO:0000256" key="7">
    <source>
        <dbReference type="ARBA" id="ARBA00022670"/>
    </source>
</evidence>
<name>A0A839SEI2_9SPHI</name>
<dbReference type="AlphaFoldDB" id="A0A839SEI2"/>
<evidence type="ECO:0000256" key="6">
    <source>
        <dbReference type="ARBA" id="ARBA00022645"/>
    </source>
</evidence>
<dbReference type="SUPFAM" id="SSF53955">
    <property type="entry name" value="Lysozyme-like"/>
    <property type="match status" value="1"/>
</dbReference>
<comment type="subcellular location">
    <subcellularLocation>
        <location evidence="1">Cell membrane</location>
    </subcellularLocation>
</comment>
<dbReference type="EC" id="3.4.-.-" evidence="20"/>
<evidence type="ECO:0000259" key="18">
    <source>
        <dbReference type="Pfam" id="PF00905"/>
    </source>
</evidence>
<comment type="catalytic activity">
    <reaction evidence="16">
        <text>Preferential cleavage: (Ac)2-L-Lys-D-Ala-|-D-Ala. Also transpeptidation of peptidyl-alanyl moieties that are N-acyl substituents of D-alanine.</text>
        <dbReference type="EC" id="3.4.16.4"/>
    </reaction>
</comment>
<keyword evidence="13" id="KW-0472">Membrane</keyword>
<keyword evidence="7" id="KW-0645">Protease</keyword>
<evidence type="ECO:0000256" key="3">
    <source>
        <dbReference type="ARBA" id="ARBA00007090"/>
    </source>
</evidence>
<dbReference type="GO" id="GO:0071555">
    <property type="term" value="P:cell wall organization"/>
    <property type="evidence" value="ECO:0007669"/>
    <property type="project" value="UniProtKB-KW"/>
</dbReference>
<comment type="similarity">
    <text evidence="3">In the C-terminal section; belongs to the transpeptidase family.</text>
</comment>
<dbReference type="GO" id="GO:0008658">
    <property type="term" value="F:penicillin binding"/>
    <property type="evidence" value="ECO:0007669"/>
    <property type="project" value="InterPro"/>
</dbReference>
<comment type="catalytic activity">
    <reaction evidence="17">
        <text>[GlcNAc-(1-&gt;4)-Mur2Ac(oyl-L-Ala-gamma-D-Glu-L-Lys-D-Ala-D-Ala)](n)-di-trans,octa-cis-undecaprenyl diphosphate + beta-D-GlcNAc-(1-&gt;4)-Mur2Ac(oyl-L-Ala-gamma-D-Glu-L-Lys-D-Ala-D-Ala)-di-trans,octa-cis-undecaprenyl diphosphate = [GlcNAc-(1-&gt;4)-Mur2Ac(oyl-L-Ala-gamma-D-Glu-L-Lys-D-Ala-D-Ala)](n+1)-di-trans,octa-cis-undecaprenyl diphosphate + di-trans,octa-cis-undecaprenyl diphosphate + H(+)</text>
        <dbReference type="Rhea" id="RHEA:23708"/>
        <dbReference type="Rhea" id="RHEA-COMP:9602"/>
        <dbReference type="Rhea" id="RHEA-COMP:9603"/>
        <dbReference type="ChEBI" id="CHEBI:15378"/>
        <dbReference type="ChEBI" id="CHEBI:58405"/>
        <dbReference type="ChEBI" id="CHEBI:60033"/>
        <dbReference type="ChEBI" id="CHEBI:78435"/>
        <dbReference type="EC" id="2.4.99.28"/>
    </reaction>
</comment>
<keyword evidence="12" id="KW-0573">Peptidoglycan synthesis</keyword>
<dbReference type="Gene3D" id="1.10.3810.10">
    <property type="entry name" value="Biosynthetic peptidoglycan transglycosylase-like"/>
    <property type="match status" value="1"/>
</dbReference>
<keyword evidence="11" id="KW-0133">Cell shape</keyword>
<dbReference type="EC" id="2.4.1.-" evidence="20"/>
<evidence type="ECO:0000313" key="21">
    <source>
        <dbReference type="Proteomes" id="UP000539265"/>
    </source>
</evidence>
<keyword evidence="14" id="KW-0511">Multifunctional enzyme</keyword>
<dbReference type="GO" id="GO:0009252">
    <property type="term" value="P:peptidoglycan biosynthetic process"/>
    <property type="evidence" value="ECO:0007669"/>
    <property type="project" value="UniProtKB-KW"/>
</dbReference>
<accession>A0A839SEI2</accession>
<gene>
    <name evidence="20" type="ORF">FHS11_002121</name>
</gene>
<keyword evidence="5" id="KW-1003">Cell membrane</keyword>
<dbReference type="SUPFAM" id="SSF56601">
    <property type="entry name" value="beta-lactamase/transpeptidase-like"/>
    <property type="match status" value="1"/>
</dbReference>
<keyword evidence="6" id="KW-0121">Carboxypeptidase</keyword>
<evidence type="ECO:0000256" key="8">
    <source>
        <dbReference type="ARBA" id="ARBA00022676"/>
    </source>
</evidence>
<evidence type="ECO:0000256" key="14">
    <source>
        <dbReference type="ARBA" id="ARBA00023268"/>
    </source>
</evidence>
<keyword evidence="10 20" id="KW-0378">Hydrolase</keyword>
<dbReference type="Proteomes" id="UP000539265">
    <property type="component" value="Unassembled WGS sequence"/>
</dbReference>
<dbReference type="GO" id="GO:0008955">
    <property type="term" value="F:peptidoglycan glycosyltransferase activity"/>
    <property type="evidence" value="ECO:0007669"/>
    <property type="project" value="UniProtKB-EC"/>
</dbReference>
<dbReference type="InterPro" id="IPR001460">
    <property type="entry name" value="PCN-bd_Tpept"/>
</dbReference>
<dbReference type="EMBL" id="JACHWX010000005">
    <property type="protein sequence ID" value="MBB3055702.1"/>
    <property type="molecule type" value="Genomic_DNA"/>
</dbReference>
<evidence type="ECO:0000256" key="2">
    <source>
        <dbReference type="ARBA" id="ARBA00004752"/>
    </source>
</evidence>
<protein>
    <submittedName>
        <fullName evidence="20">Penicillin-binding protein 1A</fullName>
        <ecNumber evidence="20">2.4.1.-</ecNumber>
        <ecNumber evidence="20">3.4.-.-</ecNumber>
    </submittedName>
</protein>
<evidence type="ECO:0000313" key="20">
    <source>
        <dbReference type="EMBL" id="MBB3055702.1"/>
    </source>
</evidence>
<evidence type="ECO:0000256" key="11">
    <source>
        <dbReference type="ARBA" id="ARBA00022960"/>
    </source>
</evidence>
<evidence type="ECO:0000256" key="12">
    <source>
        <dbReference type="ARBA" id="ARBA00022984"/>
    </source>
</evidence>
<keyword evidence="21" id="KW-1185">Reference proteome</keyword>
<feature type="domain" description="Penicillin-binding protein transpeptidase" evidence="18">
    <location>
        <begin position="383"/>
        <end position="626"/>
    </location>
</feature>
<dbReference type="InterPro" id="IPR012338">
    <property type="entry name" value="Beta-lactam/transpept-like"/>
</dbReference>
<keyword evidence="8 20" id="KW-0328">Glycosyltransferase</keyword>
<evidence type="ECO:0000256" key="9">
    <source>
        <dbReference type="ARBA" id="ARBA00022679"/>
    </source>
</evidence>
<evidence type="ECO:0000256" key="16">
    <source>
        <dbReference type="ARBA" id="ARBA00034000"/>
    </source>
</evidence>
<dbReference type="GO" id="GO:0009002">
    <property type="term" value="F:serine-type D-Ala-D-Ala carboxypeptidase activity"/>
    <property type="evidence" value="ECO:0007669"/>
    <property type="project" value="UniProtKB-EC"/>
</dbReference>
<dbReference type="PANTHER" id="PTHR32282:SF11">
    <property type="entry name" value="PENICILLIN-BINDING PROTEIN 1B"/>
    <property type="match status" value="1"/>
</dbReference>
<organism evidence="20 21">
    <name type="scientific">Mucilaginibacter gotjawali</name>
    <dbReference type="NCBI Taxonomy" id="1550579"/>
    <lineage>
        <taxon>Bacteria</taxon>
        <taxon>Pseudomonadati</taxon>
        <taxon>Bacteroidota</taxon>
        <taxon>Sphingobacteriia</taxon>
        <taxon>Sphingobacteriales</taxon>
        <taxon>Sphingobacteriaceae</taxon>
        <taxon>Mucilaginibacter</taxon>
    </lineage>
</organism>
<dbReference type="Pfam" id="PF00905">
    <property type="entry name" value="Transpeptidase"/>
    <property type="match status" value="1"/>
</dbReference>
<dbReference type="GO" id="GO:0008360">
    <property type="term" value="P:regulation of cell shape"/>
    <property type="evidence" value="ECO:0007669"/>
    <property type="project" value="UniProtKB-KW"/>
</dbReference>
<feature type="domain" description="Glycosyl transferase family 51" evidence="19">
    <location>
        <begin position="20"/>
        <end position="205"/>
    </location>
</feature>
<evidence type="ECO:0000256" key="5">
    <source>
        <dbReference type="ARBA" id="ARBA00022475"/>
    </source>
</evidence>
<evidence type="ECO:0000256" key="1">
    <source>
        <dbReference type="ARBA" id="ARBA00004236"/>
    </source>
</evidence>
<evidence type="ECO:0000256" key="13">
    <source>
        <dbReference type="ARBA" id="ARBA00023136"/>
    </source>
</evidence>
<keyword evidence="15" id="KW-0961">Cell wall biogenesis/degradation</keyword>